<organism evidence="4 5">
    <name type="scientific">Tomitella cavernea</name>
    <dbReference type="NCBI Taxonomy" id="1387982"/>
    <lineage>
        <taxon>Bacteria</taxon>
        <taxon>Bacillati</taxon>
        <taxon>Actinomycetota</taxon>
        <taxon>Actinomycetes</taxon>
        <taxon>Mycobacteriales</taxon>
        <taxon>Tomitella</taxon>
    </lineage>
</organism>
<reference evidence="5" key="1">
    <citation type="journal article" date="2019" name="Int. J. Syst. Evol. Microbiol.">
        <title>The Global Catalogue of Microorganisms (GCM) 10K type strain sequencing project: providing services to taxonomists for standard genome sequencing and annotation.</title>
        <authorList>
            <consortium name="The Broad Institute Genomics Platform"/>
            <consortium name="The Broad Institute Genome Sequencing Center for Infectious Disease"/>
            <person name="Wu L."/>
            <person name="Ma J."/>
        </authorList>
    </citation>
    <scope>NUCLEOTIDE SEQUENCE [LARGE SCALE GENOMIC DNA]</scope>
    <source>
        <strain evidence="5">JCM 18542</strain>
    </source>
</reference>
<dbReference type="Proteomes" id="UP001500839">
    <property type="component" value="Unassembled WGS sequence"/>
</dbReference>
<feature type="domain" description="Clp R" evidence="3">
    <location>
        <begin position="2"/>
        <end position="235"/>
    </location>
</feature>
<feature type="compositionally biased region" description="Basic and acidic residues" evidence="2">
    <location>
        <begin position="59"/>
        <end position="72"/>
    </location>
</feature>
<feature type="region of interest" description="Disordered" evidence="2">
    <location>
        <begin position="59"/>
        <end position="84"/>
    </location>
</feature>
<dbReference type="InterPro" id="IPR004176">
    <property type="entry name" value="Clp_R_N"/>
</dbReference>
<dbReference type="InterPro" id="IPR036628">
    <property type="entry name" value="Clp_N_dom_sf"/>
</dbReference>
<evidence type="ECO:0000313" key="4">
    <source>
        <dbReference type="EMBL" id="GAA4806577.1"/>
    </source>
</evidence>
<keyword evidence="4" id="KW-0645">Protease</keyword>
<keyword evidence="4" id="KW-0378">Hydrolase</keyword>
<keyword evidence="5" id="KW-1185">Reference proteome</keyword>
<dbReference type="Gene3D" id="1.10.1780.10">
    <property type="entry name" value="Clp, N-terminal domain"/>
    <property type="match status" value="2"/>
</dbReference>
<dbReference type="Pfam" id="PF02861">
    <property type="entry name" value="Clp_N"/>
    <property type="match status" value="1"/>
</dbReference>
<comment type="caution">
    <text evidence="4">The sequence shown here is derived from an EMBL/GenBank/DDBJ whole genome shotgun (WGS) entry which is preliminary data.</text>
</comment>
<accession>A0ABP9C8E5</accession>
<proteinExistence type="predicted"/>
<dbReference type="RefSeq" id="WP_200175450.1">
    <property type="nucleotide sequence ID" value="NZ_BAABKQ010000001.1"/>
</dbReference>
<protein>
    <submittedName>
        <fullName evidence="4">Clp protease N-terminal domain-containing protein</fullName>
    </submittedName>
</protein>
<sequence>MFEKFARDARRTVIVAQEEALMLRSAQLDPRHFLLAILLAGEPPVRQALEAAGFTAEQVREDIRSGGGRPEDSAGPGRPGAVLDAEDVQALRSIGIDLDAVRESIEAQFGPDALSDEPLSDETPSDRAVPDPAEGRRRGPAGTEGECGHGRGDARGRRGRGRRGGRFGRVRLDSDAKKTLHAGLAHAARAHAGEITSAHILLGVLSGASGPTKRLVESRTSPEDLAARVRDVMDSAA</sequence>
<gene>
    <name evidence="4" type="ORF">GCM10023353_07200</name>
</gene>
<feature type="region of interest" description="Disordered" evidence="2">
    <location>
        <begin position="109"/>
        <end position="168"/>
    </location>
</feature>
<keyword evidence="1" id="KW-0677">Repeat</keyword>
<feature type="compositionally biased region" description="Basic residues" evidence="2">
    <location>
        <begin position="157"/>
        <end position="168"/>
    </location>
</feature>
<dbReference type="EMBL" id="BAABKQ010000001">
    <property type="protein sequence ID" value="GAA4806577.1"/>
    <property type="molecule type" value="Genomic_DNA"/>
</dbReference>
<evidence type="ECO:0000313" key="5">
    <source>
        <dbReference type="Proteomes" id="UP001500839"/>
    </source>
</evidence>
<evidence type="ECO:0000259" key="3">
    <source>
        <dbReference type="PROSITE" id="PS51903"/>
    </source>
</evidence>
<evidence type="ECO:0000256" key="1">
    <source>
        <dbReference type="PROSITE-ProRule" id="PRU01251"/>
    </source>
</evidence>
<dbReference type="GO" id="GO:0006508">
    <property type="term" value="P:proteolysis"/>
    <property type="evidence" value="ECO:0007669"/>
    <property type="project" value="UniProtKB-KW"/>
</dbReference>
<dbReference type="PROSITE" id="PS51903">
    <property type="entry name" value="CLP_R"/>
    <property type="match status" value="1"/>
</dbReference>
<name>A0ABP9C8E5_9ACTN</name>
<feature type="compositionally biased region" description="Basic and acidic residues" evidence="2">
    <location>
        <begin position="124"/>
        <end position="137"/>
    </location>
</feature>
<evidence type="ECO:0000256" key="2">
    <source>
        <dbReference type="SAM" id="MobiDB-lite"/>
    </source>
</evidence>
<dbReference type="GO" id="GO:0008233">
    <property type="term" value="F:peptidase activity"/>
    <property type="evidence" value="ECO:0007669"/>
    <property type="project" value="UniProtKB-KW"/>
</dbReference>
<dbReference type="SUPFAM" id="SSF81923">
    <property type="entry name" value="Double Clp-N motif"/>
    <property type="match status" value="1"/>
</dbReference>
<feature type="compositionally biased region" description="Basic and acidic residues" evidence="2">
    <location>
        <begin position="146"/>
        <end position="156"/>
    </location>
</feature>